<dbReference type="Proteomes" id="UP000515472">
    <property type="component" value="Chromosome"/>
</dbReference>
<evidence type="ECO:0000313" key="1">
    <source>
        <dbReference type="EMBL" id="BCG47459.1"/>
    </source>
</evidence>
<evidence type="ECO:0000313" key="2">
    <source>
        <dbReference type="Proteomes" id="UP000515472"/>
    </source>
</evidence>
<protein>
    <submittedName>
        <fullName evidence="1">Uncharacterized protein</fullName>
    </submittedName>
</protein>
<proteinExistence type="predicted"/>
<keyword evidence="2" id="KW-1185">Reference proteome</keyword>
<dbReference type="AlphaFoldDB" id="A0A6S6M1R9"/>
<gene>
    <name evidence="1" type="ORF">GEOBRER4_n2293</name>
</gene>
<reference evidence="1 2" key="1">
    <citation type="submission" date="2020-06" db="EMBL/GenBank/DDBJ databases">
        <title>Interaction of electrochemicaly active bacteria, Geobacter bremensis R4 on different carbon anode.</title>
        <authorList>
            <person name="Meng L."/>
            <person name="Yoshida N."/>
        </authorList>
    </citation>
    <scope>NUCLEOTIDE SEQUENCE [LARGE SCALE GENOMIC DNA]</scope>
    <source>
        <strain evidence="1 2">R4</strain>
    </source>
</reference>
<dbReference type="EMBL" id="AP023213">
    <property type="protein sequence ID" value="BCG47459.1"/>
    <property type="molecule type" value="Genomic_DNA"/>
</dbReference>
<dbReference type="KEGG" id="gbn:GEOBRER4_22090"/>
<sequence length="102" mass="11621">MRTCSYTAMNGEAKVLKLDSAIDIAVGRSSLRRGWSATLLFNPATLSFIEYRCSPPDRFGQRKEEAQEVTSHYIYKNFKLDPILLLAIQQNPREWKPANQTG</sequence>
<organism evidence="1 2">
    <name type="scientific">Citrifermentans bremense</name>
    <dbReference type="NCBI Taxonomy" id="60035"/>
    <lineage>
        <taxon>Bacteria</taxon>
        <taxon>Pseudomonadati</taxon>
        <taxon>Thermodesulfobacteriota</taxon>
        <taxon>Desulfuromonadia</taxon>
        <taxon>Geobacterales</taxon>
        <taxon>Geobacteraceae</taxon>
        <taxon>Citrifermentans</taxon>
    </lineage>
</organism>
<name>A0A6S6M1R9_9BACT</name>
<dbReference type="RefSeq" id="WP_185242363.1">
    <property type="nucleotide sequence ID" value="NZ_AP023213.1"/>
</dbReference>
<accession>A0A6S6M1R9</accession>